<dbReference type="SFLD" id="SFLDG01129">
    <property type="entry name" value="C1.5:_HAD__Beta-PGM__Phosphata"/>
    <property type="match status" value="1"/>
</dbReference>
<comment type="cofactor">
    <cofactor evidence="1">
        <name>Mg(2+)</name>
        <dbReference type="ChEBI" id="CHEBI:18420"/>
    </cofactor>
</comment>
<sequence length="216" mass="24788">MKKAVIFDMDGVLIDSEPIYMYHTILFFQQFGIQLEDKEVRKLAGSSNAHGWEMMASWWKEEITPNEMKTLYEVSEPKDAFFYSDIANPYVKYVLNHLCQEDFQLAIASSSPMNAITDMVEECQLKGYFNLLVTGMDFAASKPNPEIYLSTMERLKVTPEETIVVEDSHYGIEAGKKAGATVIALKDERFYPDQSECDYLVNDLLEAYLLIQKLKE</sequence>
<reference evidence="7 10" key="2">
    <citation type="submission" date="2023-03" db="EMBL/GenBank/DDBJ databases">
        <authorList>
            <person name="Shen W."/>
            <person name="Cai J."/>
        </authorList>
    </citation>
    <scope>NUCLEOTIDE SEQUENCE [LARGE SCALE GENOMIC DNA]</scope>
    <source>
        <strain evidence="6">P33-2</strain>
        <strain evidence="7 10">Y2</strain>
    </source>
</reference>
<dbReference type="InterPro" id="IPR051600">
    <property type="entry name" value="Beta-PGM-like"/>
</dbReference>
<dbReference type="Pfam" id="PF13419">
    <property type="entry name" value="HAD_2"/>
    <property type="match status" value="1"/>
</dbReference>
<dbReference type="PRINTS" id="PR00413">
    <property type="entry name" value="HADHALOGNASE"/>
</dbReference>
<dbReference type="Proteomes" id="UP001264335">
    <property type="component" value="Unassembled WGS sequence"/>
</dbReference>
<dbReference type="SFLD" id="SFLDG01135">
    <property type="entry name" value="C1.5.6:_HAD__Beta-PGM__Phospha"/>
    <property type="match status" value="1"/>
</dbReference>
<dbReference type="CDD" id="cd07505">
    <property type="entry name" value="HAD_BPGM-like"/>
    <property type="match status" value="1"/>
</dbReference>
<comment type="similarity">
    <text evidence="2">Belongs to the HAD-like hydrolase superfamily. CbbY/CbbZ/Gph/YieH family.</text>
</comment>
<dbReference type="InterPro" id="IPR023198">
    <property type="entry name" value="PGP-like_dom2"/>
</dbReference>
<keyword evidence="3" id="KW-0479">Metal-binding</keyword>
<evidence type="ECO:0000256" key="1">
    <source>
        <dbReference type="ARBA" id="ARBA00001946"/>
    </source>
</evidence>
<dbReference type="InterPro" id="IPR023214">
    <property type="entry name" value="HAD_sf"/>
</dbReference>
<proteinExistence type="inferred from homology"/>
<dbReference type="InterPro" id="IPR036412">
    <property type="entry name" value="HAD-like_sf"/>
</dbReference>
<dbReference type="NCBIfam" id="TIGR01509">
    <property type="entry name" value="HAD-SF-IA-v3"/>
    <property type="match status" value="1"/>
</dbReference>
<reference evidence="8 9" key="1">
    <citation type="submission" date="2018-12" db="EMBL/GenBank/DDBJ databases">
        <title>A novel vanA-carrying plasmid in a clinical isolate of Enterococcus avium.</title>
        <authorList>
            <person name="Bernasconi O.J."/>
            <person name="Luzzaro F."/>
            <person name="Endimiani A."/>
        </authorList>
    </citation>
    <scope>NUCLEOTIDE SEQUENCE [LARGE SCALE GENOMIC DNA]</scope>
    <source>
        <strain evidence="8 9">LC0559/18</strain>
    </source>
</reference>
<evidence type="ECO:0000313" key="8">
    <source>
        <dbReference type="EMBL" id="RVU92399.1"/>
    </source>
</evidence>
<dbReference type="GO" id="GO:0003824">
    <property type="term" value="F:catalytic activity"/>
    <property type="evidence" value="ECO:0007669"/>
    <property type="project" value="UniProtKB-ARBA"/>
</dbReference>
<dbReference type="InterPro" id="IPR041492">
    <property type="entry name" value="HAD_2"/>
</dbReference>
<dbReference type="PANTHER" id="PTHR46193">
    <property type="entry name" value="6-PHOSPHOGLUCONATE PHOSPHATASE"/>
    <property type="match status" value="1"/>
</dbReference>
<dbReference type="Gene3D" id="1.10.150.240">
    <property type="entry name" value="Putative phosphatase, domain 2"/>
    <property type="match status" value="1"/>
</dbReference>
<dbReference type="AlphaFoldDB" id="A0A2N8PUL6"/>
<gene>
    <name evidence="8" type="ORF">EK398_17890</name>
    <name evidence="6" type="ORF">P7D43_02195</name>
    <name evidence="7" type="ORF">P7D79_14605</name>
</gene>
<dbReference type="Proteomes" id="UP001260773">
    <property type="component" value="Unassembled WGS sequence"/>
</dbReference>
<dbReference type="SFLD" id="SFLDS00003">
    <property type="entry name" value="Haloacid_Dehalogenase"/>
    <property type="match status" value="1"/>
</dbReference>
<dbReference type="GO" id="GO:0046872">
    <property type="term" value="F:metal ion binding"/>
    <property type="evidence" value="ECO:0007669"/>
    <property type="project" value="UniProtKB-KW"/>
</dbReference>
<evidence type="ECO:0000256" key="5">
    <source>
        <dbReference type="ARBA" id="ARBA00023277"/>
    </source>
</evidence>
<organism evidence="7 10">
    <name type="scientific">Enterococcus avium</name>
    <name type="common">Streptococcus avium</name>
    <dbReference type="NCBI Taxonomy" id="33945"/>
    <lineage>
        <taxon>Bacteria</taxon>
        <taxon>Bacillati</taxon>
        <taxon>Bacillota</taxon>
        <taxon>Bacilli</taxon>
        <taxon>Lactobacillales</taxon>
        <taxon>Enterococcaceae</taxon>
        <taxon>Enterococcus</taxon>
    </lineage>
</organism>
<evidence type="ECO:0000313" key="7">
    <source>
        <dbReference type="EMBL" id="MDT2515453.1"/>
    </source>
</evidence>
<dbReference type="Proteomes" id="UP000288388">
    <property type="component" value="Unassembled WGS sequence"/>
</dbReference>
<evidence type="ECO:0000256" key="4">
    <source>
        <dbReference type="ARBA" id="ARBA00022842"/>
    </source>
</evidence>
<evidence type="ECO:0000256" key="2">
    <source>
        <dbReference type="ARBA" id="ARBA00006171"/>
    </source>
</evidence>
<evidence type="ECO:0000313" key="9">
    <source>
        <dbReference type="Proteomes" id="UP000288388"/>
    </source>
</evidence>
<dbReference type="RefSeq" id="WP_048718449.1">
    <property type="nucleotide sequence ID" value="NZ_JADPDV010000039.1"/>
</dbReference>
<dbReference type="Gene3D" id="3.40.50.1000">
    <property type="entry name" value="HAD superfamily/HAD-like"/>
    <property type="match status" value="1"/>
</dbReference>
<accession>A0A2N8PUL6</accession>
<dbReference type="EMBL" id="JARPWY010000044">
    <property type="protein sequence ID" value="MDT2515453.1"/>
    <property type="molecule type" value="Genomic_DNA"/>
</dbReference>
<dbReference type="InterPro" id="IPR006439">
    <property type="entry name" value="HAD-SF_hydro_IA"/>
</dbReference>
<dbReference type="EMBL" id="JARPWH010000004">
    <property type="protein sequence ID" value="MDT2401170.1"/>
    <property type="molecule type" value="Genomic_DNA"/>
</dbReference>
<name>A0A2N8PUL6_ENTAV</name>
<comment type="caution">
    <text evidence="7">The sequence shown here is derived from an EMBL/GenBank/DDBJ whole genome shotgun (WGS) entry which is preliminary data.</text>
</comment>
<evidence type="ECO:0000313" key="6">
    <source>
        <dbReference type="EMBL" id="MDT2401170.1"/>
    </source>
</evidence>
<evidence type="ECO:0000256" key="3">
    <source>
        <dbReference type="ARBA" id="ARBA00022723"/>
    </source>
</evidence>
<dbReference type="PANTHER" id="PTHR46193:SF18">
    <property type="entry name" value="HEXITOL PHOSPHATASE B"/>
    <property type="match status" value="1"/>
</dbReference>
<keyword evidence="4" id="KW-0460">Magnesium</keyword>
<dbReference type="SUPFAM" id="SSF56784">
    <property type="entry name" value="HAD-like"/>
    <property type="match status" value="1"/>
</dbReference>
<keyword evidence="5" id="KW-0119">Carbohydrate metabolism</keyword>
<dbReference type="EMBL" id="RYZS01000002">
    <property type="protein sequence ID" value="RVU92399.1"/>
    <property type="molecule type" value="Genomic_DNA"/>
</dbReference>
<evidence type="ECO:0000313" key="10">
    <source>
        <dbReference type="Proteomes" id="UP001264335"/>
    </source>
</evidence>
<protein>
    <submittedName>
        <fullName evidence="7">HAD family phosphatase</fullName>
    </submittedName>
</protein>